<proteinExistence type="predicted"/>
<sequence length="136" mass="15111">MTVRQCDLARHIGLSPMTISRAVRMLGRGGANLSDHVSKLVLVAGELNRLGLAWQIAMEIVRKFEGEVRYLLRDPAHRTWVLFVERDTAFQIACISASHYDSVSRANPLCLTLALHEPVASAIEQFEALRTVKDAA</sequence>
<comment type="caution">
    <text evidence="1">The sequence shown here is derived from an EMBL/GenBank/DDBJ whole genome shotgun (WGS) entry which is preliminary data.</text>
</comment>
<evidence type="ECO:0000313" key="2">
    <source>
        <dbReference type="Proteomes" id="UP001589692"/>
    </source>
</evidence>
<accession>A0ABV6AK51</accession>
<organism evidence="1 2">
    <name type="scientific">Rhizobium puerariae</name>
    <dbReference type="NCBI Taxonomy" id="1585791"/>
    <lineage>
        <taxon>Bacteria</taxon>
        <taxon>Pseudomonadati</taxon>
        <taxon>Pseudomonadota</taxon>
        <taxon>Alphaproteobacteria</taxon>
        <taxon>Hyphomicrobiales</taxon>
        <taxon>Rhizobiaceae</taxon>
        <taxon>Rhizobium/Agrobacterium group</taxon>
        <taxon>Rhizobium</taxon>
    </lineage>
</organism>
<protein>
    <submittedName>
        <fullName evidence="1">Uncharacterized protein</fullName>
    </submittedName>
</protein>
<gene>
    <name evidence="1" type="ORF">ACFFP0_19315</name>
</gene>
<dbReference type="EMBL" id="JBHMAA010000023">
    <property type="protein sequence ID" value="MFB9951003.1"/>
    <property type="molecule type" value="Genomic_DNA"/>
</dbReference>
<reference evidence="1 2" key="1">
    <citation type="submission" date="2024-09" db="EMBL/GenBank/DDBJ databases">
        <authorList>
            <person name="Sun Q."/>
            <person name="Mori K."/>
        </authorList>
    </citation>
    <scope>NUCLEOTIDE SEQUENCE [LARGE SCALE GENOMIC DNA]</scope>
    <source>
        <strain evidence="1 2">TBRC 4938</strain>
    </source>
</reference>
<dbReference type="Proteomes" id="UP001589692">
    <property type="component" value="Unassembled WGS sequence"/>
</dbReference>
<keyword evidence="2" id="KW-1185">Reference proteome</keyword>
<evidence type="ECO:0000313" key="1">
    <source>
        <dbReference type="EMBL" id="MFB9951003.1"/>
    </source>
</evidence>
<name>A0ABV6AK51_9HYPH</name>
<dbReference type="RefSeq" id="WP_377263832.1">
    <property type="nucleotide sequence ID" value="NZ_JBHMAA010000023.1"/>
</dbReference>